<dbReference type="OrthoDB" id="514248at2759"/>
<gene>
    <name evidence="4" type="ORF">CMUS01_02505</name>
</gene>
<accession>A0A8H6NV65</accession>
<dbReference type="CDD" id="cd02440">
    <property type="entry name" value="AdoMet_MTases"/>
    <property type="match status" value="1"/>
</dbReference>
<evidence type="ECO:0000256" key="1">
    <source>
        <dbReference type="ARBA" id="ARBA00022603"/>
    </source>
</evidence>
<feature type="region of interest" description="Disordered" evidence="3">
    <location>
        <begin position="1"/>
        <end position="48"/>
    </location>
</feature>
<proteinExistence type="predicted"/>
<comment type="caution">
    <text evidence="4">The sequence shown here is derived from an EMBL/GenBank/DDBJ whole genome shotgun (WGS) entry which is preliminary data.</text>
</comment>
<evidence type="ECO:0000256" key="3">
    <source>
        <dbReference type="SAM" id="MobiDB-lite"/>
    </source>
</evidence>
<sequence>MTGKKRRRSDAGPPAPEDAPPQKAIHHTERSHPSGAPPEPGPGADAYYRNLYATPPDFVELGKQDPAFGAVLKNGLPDFNDPSAVMQLTKTLLKTGFGLEVELPDDRLCPAVMNRHNYILWLKGLMDSTSYDDPGRKVVGLDIGTGASAIYPFLGCAQRQWAFFATDIDPKSLAHARRNVELNGLRSRISIVGRTKEDSLVPLDDLGVTSLDFVMMNPPFYESDEDLLSSAAAKSRPPWTACTGAAHEMVTPGGEVAFVRRILDESLVLREKVAWYTSMFGKLSSLEAFVEILKEHGVDNYAVTEFVQGQKTRRWAVGWSFGAMRPSEEVARGIKASTWKKLFPPAVETELRVKLDLKPGDIGDKVQDILSSLELLSWEWDREKLAGVGRAPGDVWSRAWRRRKMREEREGIRKEDAAASEESAFGFEVSLRVGREQTAVICRWREGHKASVYESFCGFMTTRLSGVSMMGQKEKKQEGQSSANKAA</sequence>
<name>A0A8H6NV65_9PEZI</name>
<dbReference type="PANTHER" id="PTHR13393:SF0">
    <property type="entry name" value="RNA N6-ADENOSINE-METHYLTRANSFERASE METTL16"/>
    <property type="match status" value="1"/>
</dbReference>
<dbReference type="GO" id="GO:0008168">
    <property type="term" value="F:methyltransferase activity"/>
    <property type="evidence" value="ECO:0007669"/>
    <property type="project" value="UniProtKB-KW"/>
</dbReference>
<protein>
    <recommendedName>
        <fullName evidence="6">U6 small nuclear RNA (adenine-(43)-N(6))-methyltransferase</fullName>
    </recommendedName>
</protein>
<evidence type="ECO:0000313" key="4">
    <source>
        <dbReference type="EMBL" id="KAF6843009.1"/>
    </source>
</evidence>
<dbReference type="GO" id="GO:0070475">
    <property type="term" value="P:rRNA base methylation"/>
    <property type="evidence" value="ECO:0007669"/>
    <property type="project" value="TreeGrafter"/>
</dbReference>
<dbReference type="AlphaFoldDB" id="A0A8H6NV65"/>
<reference evidence="4" key="1">
    <citation type="journal article" date="2020" name="Phytopathology">
        <title>Genome Sequence Resources of Colletotrichum truncatum, C. plurivorum, C. musicola, and C. sojae: Four Species Pathogenic to Soybean (Glycine max).</title>
        <authorList>
            <person name="Rogerio F."/>
            <person name="Boufleur T.R."/>
            <person name="Ciampi-Guillardi M."/>
            <person name="Sukno S.A."/>
            <person name="Thon M.R."/>
            <person name="Massola Junior N.S."/>
            <person name="Baroncelli R."/>
        </authorList>
    </citation>
    <scope>NUCLEOTIDE SEQUENCE</scope>
    <source>
        <strain evidence="4">LFN0074</strain>
    </source>
</reference>
<keyword evidence="5" id="KW-1185">Reference proteome</keyword>
<dbReference type="PANTHER" id="PTHR13393">
    <property type="entry name" value="SAM-DEPENDENT METHYLTRANSFERASE"/>
    <property type="match status" value="1"/>
</dbReference>
<feature type="region of interest" description="Disordered" evidence="3">
    <location>
        <begin position="468"/>
        <end position="487"/>
    </location>
</feature>
<evidence type="ECO:0000313" key="5">
    <source>
        <dbReference type="Proteomes" id="UP000639643"/>
    </source>
</evidence>
<dbReference type="EMBL" id="WIGM01000053">
    <property type="protein sequence ID" value="KAF6843009.1"/>
    <property type="molecule type" value="Genomic_DNA"/>
</dbReference>
<dbReference type="SUPFAM" id="SSF53335">
    <property type="entry name" value="S-adenosyl-L-methionine-dependent methyltransferases"/>
    <property type="match status" value="1"/>
</dbReference>
<keyword evidence="2" id="KW-0808">Transferase</keyword>
<organism evidence="4 5">
    <name type="scientific">Colletotrichum musicola</name>
    <dbReference type="NCBI Taxonomy" id="2175873"/>
    <lineage>
        <taxon>Eukaryota</taxon>
        <taxon>Fungi</taxon>
        <taxon>Dikarya</taxon>
        <taxon>Ascomycota</taxon>
        <taxon>Pezizomycotina</taxon>
        <taxon>Sordariomycetes</taxon>
        <taxon>Hypocreomycetidae</taxon>
        <taxon>Glomerellales</taxon>
        <taxon>Glomerellaceae</taxon>
        <taxon>Colletotrichum</taxon>
        <taxon>Colletotrichum orchidearum species complex</taxon>
    </lineage>
</organism>
<dbReference type="Pfam" id="PF05971">
    <property type="entry name" value="Methyltransf_10"/>
    <property type="match status" value="1"/>
</dbReference>
<dbReference type="InterPro" id="IPR010286">
    <property type="entry name" value="METTL16/RlmF"/>
</dbReference>
<evidence type="ECO:0008006" key="6">
    <source>
        <dbReference type="Google" id="ProtNLM"/>
    </source>
</evidence>
<dbReference type="Proteomes" id="UP000639643">
    <property type="component" value="Unassembled WGS sequence"/>
</dbReference>
<keyword evidence="1" id="KW-0489">Methyltransferase</keyword>
<dbReference type="InterPro" id="IPR029063">
    <property type="entry name" value="SAM-dependent_MTases_sf"/>
</dbReference>
<evidence type="ECO:0000256" key="2">
    <source>
        <dbReference type="ARBA" id="ARBA00022679"/>
    </source>
</evidence>
<dbReference type="GO" id="GO:0005634">
    <property type="term" value="C:nucleus"/>
    <property type="evidence" value="ECO:0007669"/>
    <property type="project" value="TreeGrafter"/>
</dbReference>
<dbReference type="Gene3D" id="3.40.50.150">
    <property type="entry name" value="Vaccinia Virus protein VP39"/>
    <property type="match status" value="1"/>
</dbReference>